<evidence type="ECO:0000313" key="5">
    <source>
        <dbReference type="EMBL" id="RIQ15820.1"/>
    </source>
</evidence>
<dbReference type="EMBL" id="QUAL01000302">
    <property type="protein sequence ID" value="RIQ15820.1"/>
    <property type="molecule type" value="Genomic_DNA"/>
</dbReference>
<keyword evidence="6" id="KW-1185">Reference proteome</keyword>
<dbReference type="PANTHER" id="PTHR30511:SF0">
    <property type="entry name" value="ALANINE RACEMASE, CATABOLIC-RELATED"/>
    <property type="match status" value="1"/>
</dbReference>
<organism evidence="5 6">
    <name type="scientific">Jiangella rhizosphaerae</name>
    <dbReference type="NCBI Taxonomy" id="2293569"/>
    <lineage>
        <taxon>Bacteria</taxon>
        <taxon>Bacillati</taxon>
        <taxon>Actinomycetota</taxon>
        <taxon>Actinomycetes</taxon>
        <taxon>Jiangellales</taxon>
        <taxon>Jiangellaceae</taxon>
        <taxon>Jiangella</taxon>
    </lineage>
</organism>
<protein>
    <submittedName>
        <fullName evidence="5">Alanine racemase</fullName>
    </submittedName>
</protein>
<dbReference type="InterPro" id="IPR000821">
    <property type="entry name" value="Ala_racemase"/>
</dbReference>
<feature type="domain" description="Alanine racemase N-terminal" evidence="4">
    <location>
        <begin position="8"/>
        <end position="62"/>
    </location>
</feature>
<evidence type="ECO:0000256" key="3">
    <source>
        <dbReference type="ARBA" id="ARBA00023235"/>
    </source>
</evidence>
<dbReference type="AlphaFoldDB" id="A0A418KJW6"/>
<dbReference type="Pfam" id="PF01168">
    <property type="entry name" value="Ala_racemase_N"/>
    <property type="match status" value="1"/>
</dbReference>
<dbReference type="PROSITE" id="PS00395">
    <property type="entry name" value="ALANINE_RACEMASE"/>
    <property type="match status" value="1"/>
</dbReference>
<dbReference type="Proteomes" id="UP000284057">
    <property type="component" value="Unassembled WGS sequence"/>
</dbReference>
<comment type="cofactor">
    <cofactor evidence="1">
        <name>pyridoxal 5'-phosphate</name>
        <dbReference type="ChEBI" id="CHEBI:597326"/>
    </cofactor>
</comment>
<keyword evidence="3" id="KW-0413">Isomerase</keyword>
<dbReference type="GO" id="GO:0009252">
    <property type="term" value="P:peptidoglycan biosynthetic process"/>
    <property type="evidence" value="ECO:0007669"/>
    <property type="project" value="TreeGrafter"/>
</dbReference>
<dbReference type="GO" id="GO:0005829">
    <property type="term" value="C:cytosol"/>
    <property type="evidence" value="ECO:0007669"/>
    <property type="project" value="TreeGrafter"/>
</dbReference>
<dbReference type="InterPro" id="IPR029066">
    <property type="entry name" value="PLP-binding_barrel"/>
</dbReference>
<reference evidence="5 6" key="1">
    <citation type="submission" date="2018-09" db="EMBL/GenBank/DDBJ databases">
        <title>Isolation, diversity and antifungal activity of actinobacteria from wheat.</title>
        <authorList>
            <person name="Han C."/>
        </authorList>
    </citation>
    <scope>NUCLEOTIDE SEQUENCE [LARGE SCALE GENOMIC DNA]</scope>
    <source>
        <strain evidence="5 6">NEAU-YY265</strain>
    </source>
</reference>
<name>A0A418KJW6_9ACTN</name>
<comment type="caution">
    <text evidence="5">The sequence shown here is derived from an EMBL/GenBank/DDBJ whole genome shotgun (WGS) entry which is preliminary data.</text>
</comment>
<gene>
    <name evidence="5" type="ORF">DY240_23590</name>
</gene>
<dbReference type="GO" id="GO:0030632">
    <property type="term" value="P:D-alanine biosynthetic process"/>
    <property type="evidence" value="ECO:0007669"/>
    <property type="project" value="TreeGrafter"/>
</dbReference>
<proteinExistence type="predicted"/>
<evidence type="ECO:0000256" key="1">
    <source>
        <dbReference type="ARBA" id="ARBA00001933"/>
    </source>
</evidence>
<dbReference type="InterPro" id="IPR020622">
    <property type="entry name" value="Ala_racemase_pyridoxalP-BS"/>
</dbReference>
<dbReference type="GO" id="GO:0030170">
    <property type="term" value="F:pyridoxal phosphate binding"/>
    <property type="evidence" value="ECO:0007669"/>
    <property type="project" value="TreeGrafter"/>
</dbReference>
<sequence>MPHAEVRVDLAAIRDNVAELAVRAAPAQVMAVVKGDAYGHGLVPAARAARAGGAAWLGTATL</sequence>
<keyword evidence="2" id="KW-0663">Pyridoxal phosphate</keyword>
<dbReference type="InterPro" id="IPR001608">
    <property type="entry name" value="Ala_racemase_N"/>
</dbReference>
<evidence type="ECO:0000256" key="2">
    <source>
        <dbReference type="ARBA" id="ARBA00022898"/>
    </source>
</evidence>
<evidence type="ECO:0000259" key="4">
    <source>
        <dbReference type="Pfam" id="PF01168"/>
    </source>
</evidence>
<feature type="non-terminal residue" evidence="5">
    <location>
        <position position="62"/>
    </location>
</feature>
<dbReference type="Gene3D" id="3.20.20.10">
    <property type="entry name" value="Alanine racemase"/>
    <property type="match status" value="1"/>
</dbReference>
<dbReference type="GO" id="GO:0008784">
    <property type="term" value="F:alanine racemase activity"/>
    <property type="evidence" value="ECO:0007669"/>
    <property type="project" value="TreeGrafter"/>
</dbReference>
<dbReference type="SUPFAM" id="SSF51419">
    <property type="entry name" value="PLP-binding barrel"/>
    <property type="match status" value="1"/>
</dbReference>
<evidence type="ECO:0000313" key="6">
    <source>
        <dbReference type="Proteomes" id="UP000284057"/>
    </source>
</evidence>
<dbReference type="PANTHER" id="PTHR30511">
    <property type="entry name" value="ALANINE RACEMASE"/>
    <property type="match status" value="1"/>
</dbReference>
<accession>A0A418KJW6</accession>